<dbReference type="PRINTS" id="PR01590">
    <property type="entry name" value="HTHFIS"/>
</dbReference>
<feature type="non-terminal residue" evidence="2">
    <location>
        <position position="1"/>
    </location>
</feature>
<evidence type="ECO:0000313" key="2">
    <source>
        <dbReference type="EMBL" id="PTU49223.1"/>
    </source>
</evidence>
<reference evidence="2 3" key="1">
    <citation type="submission" date="2018-04" db="EMBL/GenBank/DDBJ databases">
        <authorList>
            <person name="Go L.Y."/>
            <person name="Mitchell J.A."/>
        </authorList>
    </citation>
    <scope>NUCLEOTIDE SEQUENCE [LARGE SCALE GENOMIC DNA]</scope>
    <source>
        <strain evidence="2 3">KCJK7865</strain>
    </source>
</reference>
<dbReference type="SUPFAM" id="SSF46689">
    <property type="entry name" value="Homeodomain-like"/>
    <property type="match status" value="1"/>
</dbReference>
<organism evidence="2 3">
    <name type="scientific">Pseudomonas plecoglossicida</name>
    <dbReference type="NCBI Taxonomy" id="70775"/>
    <lineage>
        <taxon>Bacteria</taxon>
        <taxon>Pseudomonadati</taxon>
        <taxon>Pseudomonadota</taxon>
        <taxon>Gammaproteobacteria</taxon>
        <taxon>Pseudomonadales</taxon>
        <taxon>Pseudomonadaceae</taxon>
        <taxon>Pseudomonas</taxon>
    </lineage>
</organism>
<name>A0A2R7UAR7_PSEDL</name>
<dbReference type="Proteomes" id="UP000244874">
    <property type="component" value="Unassembled WGS sequence"/>
</dbReference>
<sequence length="59" mass="6690">RSPARKKSPGETDLHTIGKIAQLRHVKETLESCHGNLDEAARRLGISRTTLWRRLRSAN</sequence>
<comment type="caution">
    <text evidence="2">The sequence shown here is derived from an EMBL/GenBank/DDBJ whole genome shotgun (WGS) entry which is preliminary data.</text>
</comment>
<proteinExistence type="predicted"/>
<gene>
    <name evidence="2" type="ORF">DBB42_26635</name>
</gene>
<dbReference type="InterPro" id="IPR002197">
    <property type="entry name" value="HTH_Fis"/>
</dbReference>
<evidence type="ECO:0000313" key="3">
    <source>
        <dbReference type="Proteomes" id="UP000244874"/>
    </source>
</evidence>
<feature type="domain" description="DNA binding HTH" evidence="1">
    <location>
        <begin position="25"/>
        <end position="56"/>
    </location>
</feature>
<dbReference type="EMBL" id="QANO01000193">
    <property type="protein sequence ID" value="PTU49223.1"/>
    <property type="molecule type" value="Genomic_DNA"/>
</dbReference>
<dbReference type="Pfam" id="PF02954">
    <property type="entry name" value="HTH_8"/>
    <property type="match status" value="1"/>
</dbReference>
<dbReference type="GO" id="GO:0043565">
    <property type="term" value="F:sequence-specific DNA binding"/>
    <property type="evidence" value="ECO:0007669"/>
    <property type="project" value="InterPro"/>
</dbReference>
<protein>
    <recommendedName>
        <fullName evidence="1">DNA binding HTH domain-containing protein</fullName>
    </recommendedName>
</protein>
<dbReference type="Gene3D" id="1.10.10.60">
    <property type="entry name" value="Homeodomain-like"/>
    <property type="match status" value="1"/>
</dbReference>
<dbReference type="RefSeq" id="WP_146190421.1">
    <property type="nucleotide sequence ID" value="NZ_QANO01000193.1"/>
</dbReference>
<dbReference type="AlphaFoldDB" id="A0A2R7UAR7"/>
<dbReference type="InterPro" id="IPR009057">
    <property type="entry name" value="Homeodomain-like_sf"/>
</dbReference>
<evidence type="ECO:0000259" key="1">
    <source>
        <dbReference type="Pfam" id="PF02954"/>
    </source>
</evidence>
<accession>A0A2R7UAR7</accession>